<feature type="region of interest" description="Disordered" evidence="1">
    <location>
        <begin position="29"/>
        <end position="94"/>
    </location>
</feature>
<evidence type="ECO:0000313" key="3">
    <source>
        <dbReference type="Proteomes" id="UP000254889"/>
    </source>
</evidence>
<name>A0A345ZZG6_9HYPH</name>
<dbReference type="EMBL" id="CP031417">
    <property type="protein sequence ID" value="AXK82313.1"/>
    <property type="molecule type" value="Genomic_DNA"/>
</dbReference>
<reference evidence="2 3" key="1">
    <citation type="submission" date="2018-07" db="EMBL/GenBank/DDBJ databases">
        <authorList>
            <person name="Quirk P.G."/>
            <person name="Krulwich T.A."/>
        </authorList>
    </citation>
    <scope>NUCLEOTIDE SEQUENCE [LARGE SCALE GENOMIC DNA]</scope>
    <source>
        <strain evidence="2 3">CC-BB4</strain>
    </source>
</reference>
<dbReference type="RefSeq" id="WP_115692692.1">
    <property type="nucleotide sequence ID" value="NZ_CP031417.1"/>
</dbReference>
<proteinExistence type="predicted"/>
<dbReference type="PRINTS" id="PR01217">
    <property type="entry name" value="PRICHEXTENSN"/>
</dbReference>
<feature type="compositionally biased region" description="Pro residues" evidence="1">
    <location>
        <begin position="29"/>
        <end position="83"/>
    </location>
</feature>
<dbReference type="AlphaFoldDB" id="A0A345ZZG6"/>
<keyword evidence="3" id="KW-1185">Reference proteome</keyword>
<accession>A0A345ZZG6</accession>
<protein>
    <submittedName>
        <fullName evidence="2">Uncharacterized protein</fullName>
    </submittedName>
</protein>
<gene>
    <name evidence="2" type="ORF">DW352_18385</name>
</gene>
<dbReference type="OrthoDB" id="8434185at2"/>
<organism evidence="2 3">
    <name type="scientific">Pseudolabrys taiwanensis</name>
    <dbReference type="NCBI Taxonomy" id="331696"/>
    <lineage>
        <taxon>Bacteria</taxon>
        <taxon>Pseudomonadati</taxon>
        <taxon>Pseudomonadota</taxon>
        <taxon>Alphaproteobacteria</taxon>
        <taxon>Hyphomicrobiales</taxon>
        <taxon>Xanthobacteraceae</taxon>
        <taxon>Pseudolabrys</taxon>
    </lineage>
</organism>
<dbReference type="KEGG" id="ptaw:DW352_18385"/>
<evidence type="ECO:0000313" key="2">
    <source>
        <dbReference type="EMBL" id="AXK82313.1"/>
    </source>
</evidence>
<feature type="compositionally biased region" description="Low complexity" evidence="1">
    <location>
        <begin position="84"/>
        <end position="94"/>
    </location>
</feature>
<sequence>MQWYKHPGVLAAVGVAALGAVVYALQPKAVPPEPPKQTAPEPRPAPAPPQPAPTPPAPAPQPAPPASPPAVPEPAPAPAPVRPPSSSQQSGPAADRALYTQRILVGLAQNSTDIAPPWIKRREPADQWAVGTLDEVTKKAFDAAQPNADATKALMLLMSGYLAMSKDDMPAALGRFEAGYYFGCGICAYALASNMINNPAYQRQRDRAILWMAIAERIGIAEAGHYVAFYGQGATEVKLMRAPTPAGGMKVGAYTPRESFLLSYARMSHYSLEMVDLARRGDQTAKNTLQRIGVDVRQLPLTTYELATQILRAGNAPRKEDLSGLVDMAASGDAAALNMLGEKYPPNPAFEFDFSMQVAMNQAAALRGKELAMLTTATLVSSMGRPEVATPGGVMTNVDSAIFAFAGLALANSANSKPLAAQLERYLARLTPAERGALEPYFKSLTPVFGKKW</sequence>
<dbReference type="Proteomes" id="UP000254889">
    <property type="component" value="Chromosome"/>
</dbReference>
<evidence type="ECO:0000256" key="1">
    <source>
        <dbReference type="SAM" id="MobiDB-lite"/>
    </source>
</evidence>